<dbReference type="AlphaFoldDB" id="A0A1M7RC14"/>
<dbReference type="EMBL" id="FRCX01000018">
    <property type="protein sequence ID" value="SHN43679.1"/>
    <property type="molecule type" value="Genomic_DNA"/>
</dbReference>
<reference evidence="3" key="1">
    <citation type="submission" date="2016-11" db="EMBL/GenBank/DDBJ databases">
        <authorList>
            <person name="Varghese N."/>
            <person name="Submissions S."/>
        </authorList>
    </citation>
    <scope>NUCLEOTIDE SEQUENCE [LARGE SCALE GENOMIC DNA]</scope>
    <source>
        <strain evidence="3">Sac-22</strain>
    </source>
</reference>
<name>A0A1M7RC14_9BURK</name>
<evidence type="ECO:0000313" key="3">
    <source>
        <dbReference type="Proteomes" id="UP000184339"/>
    </source>
</evidence>
<dbReference type="OrthoDB" id="8718152at2"/>
<accession>A0A1M7RC14</accession>
<protein>
    <submittedName>
        <fullName evidence="2">Immunity protein 52</fullName>
    </submittedName>
</protein>
<feature type="domain" description="Immunity protein 52" evidence="1">
    <location>
        <begin position="37"/>
        <end position="233"/>
    </location>
</feature>
<gene>
    <name evidence="2" type="ORF">SAMN05192549_11825</name>
</gene>
<dbReference type="Pfam" id="PF15579">
    <property type="entry name" value="Imm52"/>
    <property type="match status" value="1"/>
</dbReference>
<evidence type="ECO:0000259" key="1">
    <source>
        <dbReference type="Pfam" id="PF15579"/>
    </source>
</evidence>
<sequence length="243" mass="26839">MSQYLTISANFRAGASLPTIEEHYESLWRLAKFLETINVPLDEWFPPADTEANSRLNKAFSDGGPSTAAIAMAKADKANLASDLRNLGVWNGTEGEGGMAFTTTLDTGYIPSNLDFSSKGIAALKDYRNVVKLVQTIIAIWRPMLVQVDPDDYSDKKIFPDRPSAGWMIYLPYTVMAAQVPEAAHVIPIMDDKGKKQQGTLIVTVADTFDVNAPEHVKKANAIETRLVDQDLLPTLREFVTKF</sequence>
<dbReference type="Proteomes" id="UP000184339">
    <property type="component" value="Unassembled WGS sequence"/>
</dbReference>
<keyword evidence="3" id="KW-1185">Reference proteome</keyword>
<proteinExistence type="predicted"/>
<organism evidence="2 3">
    <name type="scientific">Duganella sacchari</name>
    <dbReference type="NCBI Taxonomy" id="551987"/>
    <lineage>
        <taxon>Bacteria</taxon>
        <taxon>Pseudomonadati</taxon>
        <taxon>Pseudomonadota</taxon>
        <taxon>Betaproteobacteria</taxon>
        <taxon>Burkholderiales</taxon>
        <taxon>Oxalobacteraceae</taxon>
        <taxon>Telluria group</taxon>
        <taxon>Duganella</taxon>
    </lineage>
</organism>
<evidence type="ECO:0000313" key="2">
    <source>
        <dbReference type="EMBL" id="SHN43679.1"/>
    </source>
</evidence>
<dbReference type="InterPro" id="IPR028969">
    <property type="entry name" value="Imm52"/>
</dbReference>
<dbReference type="RefSeq" id="WP_072789824.1">
    <property type="nucleotide sequence ID" value="NZ_FRCX01000018.1"/>
</dbReference>